<keyword evidence="2" id="KW-1185">Reference proteome</keyword>
<dbReference type="Proteomes" id="UP000013568">
    <property type="component" value="Unassembled WGS sequence"/>
</dbReference>
<proteinExistence type="predicted"/>
<name>E9CMI6_9GAMM</name>
<sequence>MAVLSAHGAGFNRSLMLKSTLRGVLLLLSRLVAGAGFEPTTFGL</sequence>
<dbReference type="HOGENOM" id="CLU_3221976_0_0_6"/>
<evidence type="ECO:0000313" key="2">
    <source>
        <dbReference type="Proteomes" id="UP000013568"/>
    </source>
</evidence>
<dbReference type="AlphaFoldDB" id="E9CMI6"/>
<protein>
    <submittedName>
        <fullName evidence="1">Uncharacterized protein</fullName>
    </submittedName>
</protein>
<gene>
    <name evidence="1" type="ORF">SSYM_1529</name>
</gene>
<evidence type="ECO:0000313" key="1">
    <source>
        <dbReference type="EMBL" id="EFW12345.1"/>
    </source>
</evidence>
<accession>E9CMI6</accession>
<dbReference type="EMBL" id="GL636112">
    <property type="protein sequence ID" value="EFW12345.1"/>
    <property type="molecule type" value="Genomic_DNA"/>
</dbReference>
<organism evidence="1 2">
    <name type="scientific">Serratia symbiotica str. Tucson</name>
    <dbReference type="NCBI Taxonomy" id="914128"/>
    <lineage>
        <taxon>Bacteria</taxon>
        <taxon>Pseudomonadati</taxon>
        <taxon>Pseudomonadota</taxon>
        <taxon>Gammaproteobacteria</taxon>
        <taxon>Enterobacterales</taxon>
        <taxon>Yersiniaceae</taxon>
        <taxon>Serratia</taxon>
        <taxon>Serratia symbiotica</taxon>
    </lineage>
</organism>
<reference evidence="2" key="1">
    <citation type="journal article" date="2011" name="Genome Biol. Evol.">
        <title>Massive genomic decay in Serratia symbiotica, a recently evolved symbiont of aphids.</title>
        <authorList>
            <person name="Burke G.R."/>
            <person name="Moran N.A."/>
        </authorList>
    </citation>
    <scope>NUCLEOTIDE SEQUENCE [LARGE SCALE GENOMIC DNA]</scope>
    <source>
        <strain evidence="2">Tucson</strain>
    </source>
</reference>